<dbReference type="GO" id="GO:0003677">
    <property type="term" value="F:DNA binding"/>
    <property type="evidence" value="ECO:0007669"/>
    <property type="project" value="UniProtKB-KW"/>
</dbReference>
<dbReference type="GO" id="GO:0003700">
    <property type="term" value="F:DNA-binding transcription factor activity"/>
    <property type="evidence" value="ECO:0007669"/>
    <property type="project" value="TreeGrafter"/>
</dbReference>
<dbReference type="GO" id="GO:0005829">
    <property type="term" value="C:cytosol"/>
    <property type="evidence" value="ECO:0007669"/>
    <property type="project" value="TreeGrafter"/>
</dbReference>
<accession>A0AAU8MJQ8</accession>
<gene>
    <name evidence="3" type="ORF">ABS251_05215</name>
</gene>
<dbReference type="PROSITE" id="PS50943">
    <property type="entry name" value="HTH_CROC1"/>
    <property type="match status" value="2"/>
</dbReference>
<dbReference type="InterPro" id="IPR050807">
    <property type="entry name" value="TransReg_Diox_bact_type"/>
</dbReference>
<dbReference type="CDD" id="cd00093">
    <property type="entry name" value="HTH_XRE"/>
    <property type="match status" value="2"/>
</dbReference>
<evidence type="ECO:0000256" key="1">
    <source>
        <dbReference type="ARBA" id="ARBA00023125"/>
    </source>
</evidence>
<dbReference type="SMART" id="SM00530">
    <property type="entry name" value="HTH_XRE"/>
    <property type="match status" value="2"/>
</dbReference>
<dbReference type="InterPro" id="IPR001387">
    <property type="entry name" value="Cro/C1-type_HTH"/>
</dbReference>
<dbReference type="AlphaFoldDB" id="A0AAU8MJQ8"/>
<feature type="domain" description="HTH cro/C1-type" evidence="2">
    <location>
        <begin position="166"/>
        <end position="220"/>
    </location>
</feature>
<evidence type="ECO:0000313" key="3">
    <source>
        <dbReference type="EMBL" id="XCO72527.1"/>
    </source>
</evidence>
<evidence type="ECO:0000259" key="2">
    <source>
        <dbReference type="PROSITE" id="PS50943"/>
    </source>
</evidence>
<dbReference type="PANTHER" id="PTHR46797">
    <property type="entry name" value="HTH-TYPE TRANSCRIPTIONAL REGULATOR"/>
    <property type="match status" value="1"/>
</dbReference>
<name>A0AAU8MJQ8_9RICK</name>
<dbReference type="Gene3D" id="1.10.260.40">
    <property type="entry name" value="lambda repressor-like DNA-binding domains"/>
    <property type="match status" value="2"/>
</dbReference>
<feature type="domain" description="HTH cro/C1-type" evidence="2">
    <location>
        <begin position="17"/>
        <end position="71"/>
    </location>
</feature>
<dbReference type="EMBL" id="CP159923">
    <property type="protein sequence ID" value="XCO72527.1"/>
    <property type="molecule type" value="Genomic_DNA"/>
</dbReference>
<sequence>MAKYTTVSIRYQIAQKVRSWRLKRKYTLKNLAGKANINYHTLLRYEQGTCGIPVEKLKIIAESLSIPIRNLFPRRKVLKESSCFDKAKNQEMYNFIEKTGGHKAIYALTKSIRAEEESNIKAARIRIARNLVKAGFDNDIIYRATGLSIEEYADKERYEPNRGQEIKKWRIIRGYTQEELAKKLNVGPSQIHHYEQGSVTLLSERLWEIARELSVNAEDLIKEYKENDCKDGEGENELLSLAREYRKIDNQESRDELNIWVEFFLQRKQIYKEKIDKVERMKVANNLLQLGFSTDVISKIVTISFT</sequence>
<dbReference type="InterPro" id="IPR010982">
    <property type="entry name" value="Lambda_DNA-bd_dom_sf"/>
</dbReference>
<keyword evidence="1" id="KW-0238">DNA-binding</keyword>
<dbReference type="SUPFAM" id="SSF47413">
    <property type="entry name" value="lambda repressor-like DNA-binding domains"/>
    <property type="match status" value="2"/>
</dbReference>
<organism evidence="3">
    <name type="scientific">Wolbachia endosymbiont of Ephestia elutella</name>
    <dbReference type="NCBI Taxonomy" id="3231696"/>
    <lineage>
        <taxon>Bacteria</taxon>
        <taxon>Pseudomonadati</taxon>
        <taxon>Pseudomonadota</taxon>
        <taxon>Alphaproteobacteria</taxon>
        <taxon>Rickettsiales</taxon>
        <taxon>Anaplasmataceae</taxon>
        <taxon>Wolbachieae</taxon>
        <taxon>Wolbachia</taxon>
    </lineage>
</organism>
<dbReference type="Pfam" id="PF01381">
    <property type="entry name" value="HTH_3"/>
    <property type="match status" value="1"/>
</dbReference>
<proteinExistence type="predicted"/>
<protein>
    <submittedName>
        <fullName evidence="3">Helix-turn-helix transcriptional regulator</fullName>
    </submittedName>
</protein>
<dbReference type="PANTHER" id="PTHR46797:SF1">
    <property type="entry name" value="METHYLPHOSPHONATE SYNTHASE"/>
    <property type="match status" value="1"/>
</dbReference>
<reference evidence="3" key="1">
    <citation type="submission" date="2024-06" db="EMBL/GenBank/DDBJ databases">
        <authorList>
            <person name="Al-Khalidi N."/>
            <person name="Al-Zurfi S.M."/>
            <person name="Lahuf A."/>
        </authorList>
    </citation>
    <scope>NUCLEOTIDE SEQUENCE</scope>
    <source>
        <strain evidence="3">Karbala-1</strain>
    </source>
</reference>